<protein>
    <recommendedName>
        <fullName evidence="3">Crinkler family protein</fullName>
    </recommendedName>
</protein>
<name>A0A397TE17_9GLOM</name>
<proteinExistence type="predicted"/>
<evidence type="ECO:0000313" key="1">
    <source>
        <dbReference type="EMBL" id="RIA93134.1"/>
    </source>
</evidence>
<comment type="caution">
    <text evidence="1">The sequence shown here is derived from an EMBL/GenBank/DDBJ whole genome shotgun (WGS) entry which is preliminary data.</text>
</comment>
<dbReference type="PANTHER" id="PTHR33129">
    <property type="entry name" value="PROTEIN KINASE DOMAIN-CONTAINING PROTEIN-RELATED"/>
    <property type="match status" value="1"/>
</dbReference>
<accession>A0A397TE17</accession>
<sequence length="408" mass="47323">SKLFVRKCYDDLLKIVIDDKTRDLHLSGNPGIGKTFFGYYLIYYLVKQGKTVIYDVKTLKGFVILFGQEEKQVAYLHRTKDAHIIRGYQSDPTVWYIVDGKVPDNCEASAKMVLICFPYKSHYSDFDKRHPDVRYMPVWSWDEINTCRTNIFTDISEGKVRELYLKWGGIPRYILEGATNLNTQKQLKKAIIKCNESILRFIGEDDANDEISHKIIHIWTNFPEEDNDNIDPQSVPYTETVIKFASDYVAHQVILSIKKKLIEEFTRNTDAILDGGESNPVLGCIFEQMAHRSLRNGGTFKRRSLDTKLEDNVDFQARELILFNQINEIQNGYYSRPLDKTFPSIDAIVAPSCLLQMTTAMNHPIKINGLKRVQSKLETGSDIYYYFVVSRQLYNKYTKQRYSTTDNE</sequence>
<evidence type="ECO:0008006" key="3">
    <source>
        <dbReference type="Google" id="ProtNLM"/>
    </source>
</evidence>
<feature type="non-terminal residue" evidence="1">
    <location>
        <position position="1"/>
    </location>
</feature>
<dbReference type="AlphaFoldDB" id="A0A397TE17"/>
<evidence type="ECO:0000313" key="2">
    <source>
        <dbReference type="Proteomes" id="UP000265703"/>
    </source>
</evidence>
<keyword evidence="2" id="KW-1185">Reference proteome</keyword>
<dbReference type="Proteomes" id="UP000265703">
    <property type="component" value="Unassembled WGS sequence"/>
</dbReference>
<gene>
    <name evidence="1" type="ORF">C1645_665279</name>
</gene>
<feature type="non-terminal residue" evidence="1">
    <location>
        <position position="408"/>
    </location>
</feature>
<dbReference type="EMBL" id="QKYT01000110">
    <property type="protein sequence ID" value="RIA93134.1"/>
    <property type="molecule type" value="Genomic_DNA"/>
</dbReference>
<organism evidence="1 2">
    <name type="scientific">Glomus cerebriforme</name>
    <dbReference type="NCBI Taxonomy" id="658196"/>
    <lineage>
        <taxon>Eukaryota</taxon>
        <taxon>Fungi</taxon>
        <taxon>Fungi incertae sedis</taxon>
        <taxon>Mucoromycota</taxon>
        <taxon>Glomeromycotina</taxon>
        <taxon>Glomeromycetes</taxon>
        <taxon>Glomerales</taxon>
        <taxon>Glomeraceae</taxon>
        <taxon>Glomus</taxon>
    </lineage>
</organism>
<dbReference type="OrthoDB" id="2340858at2759"/>
<dbReference type="STRING" id="658196.A0A397TE17"/>
<reference evidence="1 2" key="1">
    <citation type="submission" date="2018-06" db="EMBL/GenBank/DDBJ databases">
        <title>Comparative genomics reveals the genomic features of Rhizophagus irregularis, R. cerebriforme, R. diaphanum and Gigaspora rosea, and their symbiotic lifestyle signature.</title>
        <authorList>
            <person name="Morin E."/>
            <person name="San Clemente H."/>
            <person name="Chen E.C.H."/>
            <person name="De La Providencia I."/>
            <person name="Hainaut M."/>
            <person name="Kuo A."/>
            <person name="Kohler A."/>
            <person name="Murat C."/>
            <person name="Tang N."/>
            <person name="Roy S."/>
            <person name="Loubradou J."/>
            <person name="Henrissat B."/>
            <person name="Grigoriev I.V."/>
            <person name="Corradi N."/>
            <person name="Roux C."/>
            <person name="Martin F.M."/>
        </authorList>
    </citation>
    <scope>NUCLEOTIDE SEQUENCE [LARGE SCALE GENOMIC DNA]</scope>
    <source>
        <strain evidence="1 2">DAOM 227022</strain>
    </source>
</reference>
<dbReference type="InterPro" id="IPR052980">
    <property type="entry name" value="Crinkler_effector"/>
</dbReference>
<dbReference type="PANTHER" id="PTHR33129:SF1">
    <property type="entry name" value="ATP-BINDING PROTEIN"/>
    <property type="match status" value="1"/>
</dbReference>